<dbReference type="SUPFAM" id="SSF54631">
    <property type="entry name" value="CBS-domain pair"/>
    <property type="match status" value="1"/>
</dbReference>
<protein>
    <submittedName>
        <fullName evidence="1">5'-AMP-activated protein kinase subunit gamma-1</fullName>
    </submittedName>
</protein>
<dbReference type="AlphaFoldDB" id="A0A0A9Z5F4"/>
<evidence type="ECO:0000313" key="1">
    <source>
        <dbReference type="EMBL" id="JAG39699.1"/>
    </source>
</evidence>
<accession>A0A0A9Z5F4</accession>
<keyword evidence="1" id="KW-0418">Kinase</keyword>
<reference evidence="1" key="2">
    <citation type="submission" date="2014-07" db="EMBL/GenBank/DDBJ databases">
        <authorList>
            <person name="Hull J."/>
        </authorList>
    </citation>
    <scope>NUCLEOTIDE SEQUENCE</scope>
</reference>
<keyword evidence="1" id="KW-0808">Transferase</keyword>
<organism evidence="1">
    <name type="scientific">Lygus hesperus</name>
    <name type="common">Western plant bug</name>
    <dbReference type="NCBI Taxonomy" id="30085"/>
    <lineage>
        <taxon>Eukaryota</taxon>
        <taxon>Metazoa</taxon>
        <taxon>Ecdysozoa</taxon>
        <taxon>Arthropoda</taxon>
        <taxon>Hexapoda</taxon>
        <taxon>Insecta</taxon>
        <taxon>Pterygota</taxon>
        <taxon>Neoptera</taxon>
        <taxon>Paraneoptera</taxon>
        <taxon>Hemiptera</taxon>
        <taxon>Heteroptera</taxon>
        <taxon>Panheteroptera</taxon>
        <taxon>Cimicomorpha</taxon>
        <taxon>Miridae</taxon>
        <taxon>Mirini</taxon>
        <taxon>Lygus</taxon>
    </lineage>
</organism>
<dbReference type="GO" id="GO:0016301">
    <property type="term" value="F:kinase activity"/>
    <property type="evidence" value="ECO:0007669"/>
    <property type="project" value="UniProtKB-KW"/>
</dbReference>
<name>A0A0A9Z5F4_LYGHE</name>
<dbReference type="Gene3D" id="3.10.580.10">
    <property type="entry name" value="CBS-domain"/>
    <property type="match status" value="1"/>
</dbReference>
<sequence length="105" mass="12162">MPLYIALHKMLMHHIETIAVCDEADMRIIDVISQGDLLHMENQGVYNTTMTVRSALTTKVNSPIYVFYQYDSLREIFTHFIRYHVCELFLVDHISGKLCGQLNVS</sequence>
<dbReference type="InterPro" id="IPR046342">
    <property type="entry name" value="CBS_dom_sf"/>
</dbReference>
<proteinExistence type="predicted"/>
<gene>
    <name evidence="1" type="primary">Prkag1</name>
    <name evidence="1" type="ORF">CM83_16717</name>
</gene>
<dbReference type="EMBL" id="GBHO01003905">
    <property type="protein sequence ID" value="JAG39699.1"/>
    <property type="molecule type" value="Transcribed_RNA"/>
</dbReference>
<reference evidence="1" key="1">
    <citation type="journal article" date="2014" name="PLoS ONE">
        <title>Transcriptome-Based Identification of ABC Transporters in the Western Tarnished Plant Bug Lygus hesperus.</title>
        <authorList>
            <person name="Hull J.J."/>
            <person name="Chaney K."/>
            <person name="Geib S.M."/>
            <person name="Fabrick J.A."/>
            <person name="Brent C.S."/>
            <person name="Walsh D."/>
            <person name="Lavine L.C."/>
        </authorList>
    </citation>
    <scope>NUCLEOTIDE SEQUENCE</scope>
</reference>